<sequence length="202" mass="21825">MSPTSPRHGGSVTEASRPADPGDTATCVGITIPVPEPLAGTLETLRASFGDPMAALVPPHITLITTTPASDWGATIDHVRQVAREQQPFEVRLHGTGSFRPVSPVVFLRLVRGAGECADLHTRLQSGPLERDLAFDFFPHVTVAHDVSDAGMDEAERTLATFEASFRVQSMGLYEHVPSGLWKLREELNFGEDTDRSQAVAD</sequence>
<dbReference type="Proteomes" id="UP000305233">
    <property type="component" value="Unassembled WGS sequence"/>
</dbReference>
<evidence type="ECO:0000313" key="2">
    <source>
        <dbReference type="EMBL" id="THJ67925.1"/>
    </source>
</evidence>
<keyword evidence="3" id="KW-1185">Reference proteome</keyword>
<dbReference type="InterPro" id="IPR009097">
    <property type="entry name" value="Cyclic_Pdiesterase"/>
</dbReference>
<protein>
    <submittedName>
        <fullName evidence="2">2'-5' RNA ligase family protein</fullName>
    </submittedName>
</protein>
<organism evidence="2 3">
    <name type="scientific">Arthrobacter echini</name>
    <dbReference type="NCBI Taxonomy" id="1529066"/>
    <lineage>
        <taxon>Bacteria</taxon>
        <taxon>Bacillati</taxon>
        <taxon>Actinomycetota</taxon>
        <taxon>Actinomycetes</taxon>
        <taxon>Micrococcales</taxon>
        <taxon>Micrococcaceae</taxon>
        <taxon>Arthrobacter</taxon>
    </lineage>
</organism>
<dbReference type="AlphaFoldDB" id="A0A4S5E8D4"/>
<comment type="caution">
    <text evidence="2">The sequence shown here is derived from an EMBL/GenBank/DDBJ whole genome shotgun (WGS) entry which is preliminary data.</text>
</comment>
<dbReference type="SUPFAM" id="SSF55144">
    <property type="entry name" value="LigT-like"/>
    <property type="match status" value="1"/>
</dbReference>
<gene>
    <name evidence="2" type="ORF">E8P82_03620</name>
</gene>
<dbReference type="EMBL" id="SSWH01000002">
    <property type="protein sequence ID" value="THJ67925.1"/>
    <property type="molecule type" value="Genomic_DNA"/>
</dbReference>
<dbReference type="PANTHER" id="PTHR40037:SF1">
    <property type="entry name" value="PHOSPHOESTERASE SAOUHSC_00951-RELATED"/>
    <property type="match status" value="1"/>
</dbReference>
<dbReference type="PANTHER" id="PTHR40037">
    <property type="entry name" value="PHOSPHOESTERASE YJCG-RELATED"/>
    <property type="match status" value="1"/>
</dbReference>
<feature type="region of interest" description="Disordered" evidence="1">
    <location>
        <begin position="1"/>
        <end position="24"/>
    </location>
</feature>
<dbReference type="GO" id="GO:0016874">
    <property type="term" value="F:ligase activity"/>
    <property type="evidence" value="ECO:0007669"/>
    <property type="project" value="UniProtKB-KW"/>
</dbReference>
<dbReference type="Gene3D" id="3.90.1140.10">
    <property type="entry name" value="Cyclic phosphodiesterase"/>
    <property type="match status" value="1"/>
</dbReference>
<dbReference type="Pfam" id="PF13563">
    <property type="entry name" value="2_5_RNA_ligase2"/>
    <property type="match status" value="1"/>
</dbReference>
<dbReference type="RefSeq" id="WP_136453122.1">
    <property type="nucleotide sequence ID" value="NZ_SSWH01000002.1"/>
</dbReference>
<dbReference type="OrthoDB" id="358773at2"/>
<evidence type="ECO:0000256" key="1">
    <source>
        <dbReference type="SAM" id="MobiDB-lite"/>
    </source>
</evidence>
<reference evidence="2 3" key="1">
    <citation type="submission" date="2019-04" db="EMBL/GenBank/DDBJ databases">
        <authorList>
            <person name="Liu Q."/>
            <person name="Xin Y.-H."/>
        </authorList>
    </citation>
    <scope>NUCLEOTIDE SEQUENCE [LARGE SCALE GENOMIC DNA]</scope>
    <source>
        <strain evidence="2 3">AM23</strain>
    </source>
</reference>
<proteinExistence type="predicted"/>
<evidence type="ECO:0000313" key="3">
    <source>
        <dbReference type="Proteomes" id="UP000305233"/>
    </source>
</evidence>
<keyword evidence="2" id="KW-0436">Ligase</keyword>
<accession>A0A4S5E8D4</accession>
<dbReference type="InterPro" id="IPR050580">
    <property type="entry name" value="2H_phosphoesterase_YjcG-like"/>
</dbReference>
<name>A0A4S5E8D4_9MICC</name>